<accession>A0A2N5TH27</accession>
<reference evidence="2 3" key="1">
    <citation type="submission" date="2017-11" db="EMBL/GenBank/DDBJ databases">
        <title>De novo assembly and phasing of dikaryotic genomes from two isolates of Puccinia coronata f. sp. avenae, the causal agent of oat crown rust.</title>
        <authorList>
            <person name="Miller M.E."/>
            <person name="Zhang Y."/>
            <person name="Omidvar V."/>
            <person name="Sperschneider J."/>
            <person name="Schwessinger B."/>
            <person name="Raley C."/>
            <person name="Palmer J.M."/>
            <person name="Garnica D."/>
            <person name="Upadhyaya N."/>
            <person name="Rathjen J."/>
            <person name="Taylor J.M."/>
            <person name="Park R.F."/>
            <person name="Dodds P.N."/>
            <person name="Hirsch C.D."/>
            <person name="Kianian S.F."/>
            <person name="Figueroa M."/>
        </authorList>
    </citation>
    <scope>NUCLEOTIDE SEQUENCE [LARGE SCALE GENOMIC DNA]</scope>
    <source>
        <strain evidence="2">12NC29</strain>
    </source>
</reference>
<name>A0A2N5TH27_9BASI</name>
<feature type="compositionally biased region" description="Basic and acidic residues" evidence="1">
    <location>
        <begin position="189"/>
        <end position="200"/>
    </location>
</feature>
<dbReference type="Proteomes" id="UP000235388">
    <property type="component" value="Unassembled WGS sequence"/>
</dbReference>
<sequence>MPIGPGYQWAAQTQLGSLLGARWALPPGGSNWVVQSRSCLLAPEQTQVPHRPQVPRRRVNNFQLVNVMEPQSSPPAPTPAPAPGSDADILVDDSVSNAPATCPASYCLTTFLAQEPTTTDLTRSPLAQADFCPPTTALHVSTPAPTAADHCRQPGTPLPSSSPPLPTPCCHRLLADRCRPPLPSIPPLTDHRPRPGADRH</sequence>
<evidence type="ECO:0000313" key="3">
    <source>
        <dbReference type="Proteomes" id="UP000235388"/>
    </source>
</evidence>
<dbReference type="AlphaFoldDB" id="A0A2N5TH27"/>
<proteinExistence type="predicted"/>
<feature type="region of interest" description="Disordered" evidence="1">
    <location>
        <begin position="68"/>
        <end position="87"/>
    </location>
</feature>
<feature type="region of interest" description="Disordered" evidence="1">
    <location>
        <begin position="145"/>
        <end position="164"/>
    </location>
</feature>
<feature type="region of interest" description="Disordered" evidence="1">
    <location>
        <begin position="181"/>
        <end position="200"/>
    </location>
</feature>
<organism evidence="2 3">
    <name type="scientific">Puccinia coronata f. sp. avenae</name>
    <dbReference type="NCBI Taxonomy" id="200324"/>
    <lineage>
        <taxon>Eukaryota</taxon>
        <taxon>Fungi</taxon>
        <taxon>Dikarya</taxon>
        <taxon>Basidiomycota</taxon>
        <taxon>Pucciniomycotina</taxon>
        <taxon>Pucciniomycetes</taxon>
        <taxon>Pucciniales</taxon>
        <taxon>Pucciniaceae</taxon>
        <taxon>Puccinia</taxon>
    </lineage>
</organism>
<dbReference type="EMBL" id="PGCJ01000681">
    <property type="protein sequence ID" value="PLW24794.1"/>
    <property type="molecule type" value="Genomic_DNA"/>
</dbReference>
<feature type="compositionally biased region" description="Pro residues" evidence="1">
    <location>
        <begin position="72"/>
        <end position="82"/>
    </location>
</feature>
<evidence type="ECO:0000256" key="1">
    <source>
        <dbReference type="SAM" id="MobiDB-lite"/>
    </source>
</evidence>
<gene>
    <name evidence="2" type="ORF">PCANC_26905</name>
</gene>
<keyword evidence="3" id="KW-1185">Reference proteome</keyword>
<comment type="caution">
    <text evidence="2">The sequence shown here is derived from an EMBL/GenBank/DDBJ whole genome shotgun (WGS) entry which is preliminary data.</text>
</comment>
<protein>
    <submittedName>
        <fullName evidence="2">Uncharacterized protein</fullName>
    </submittedName>
</protein>
<evidence type="ECO:0000313" key="2">
    <source>
        <dbReference type="EMBL" id="PLW24794.1"/>
    </source>
</evidence>